<accession>A1S0U4</accession>
<evidence type="ECO:0000313" key="5">
    <source>
        <dbReference type="EMBL" id="ABL79074.1"/>
    </source>
</evidence>
<dbReference type="InterPro" id="IPR003439">
    <property type="entry name" value="ABC_transporter-like_ATP-bd"/>
</dbReference>
<keyword evidence="2" id="KW-0547">Nucleotide-binding</keyword>
<dbReference type="InterPro" id="IPR003593">
    <property type="entry name" value="AAA+_ATPase"/>
</dbReference>
<dbReference type="PROSITE" id="PS50893">
    <property type="entry name" value="ABC_TRANSPORTER_2"/>
    <property type="match status" value="1"/>
</dbReference>
<name>A1S0U4_THEPD</name>
<keyword evidence="1" id="KW-0813">Transport</keyword>
<feature type="domain" description="ABC transporter" evidence="4">
    <location>
        <begin position="7"/>
        <end position="252"/>
    </location>
</feature>
<dbReference type="SMART" id="SM00382">
    <property type="entry name" value="AAA"/>
    <property type="match status" value="1"/>
</dbReference>
<organism evidence="5 6">
    <name type="scientific">Thermofilum pendens (strain DSM 2475 / Hrk 5)</name>
    <dbReference type="NCBI Taxonomy" id="368408"/>
    <lineage>
        <taxon>Archaea</taxon>
        <taxon>Thermoproteota</taxon>
        <taxon>Thermoprotei</taxon>
        <taxon>Thermofilales</taxon>
        <taxon>Thermofilaceae</taxon>
        <taxon>Thermofilum</taxon>
    </lineage>
</organism>
<dbReference type="PROSITE" id="PS00211">
    <property type="entry name" value="ABC_TRANSPORTER_1"/>
    <property type="match status" value="1"/>
</dbReference>
<dbReference type="Pfam" id="PF00005">
    <property type="entry name" value="ABC_tran"/>
    <property type="match status" value="1"/>
</dbReference>
<dbReference type="SUPFAM" id="SSF52540">
    <property type="entry name" value="P-loop containing nucleoside triphosphate hydrolases"/>
    <property type="match status" value="1"/>
</dbReference>
<dbReference type="InterPro" id="IPR027417">
    <property type="entry name" value="P-loop_NTPase"/>
</dbReference>
<dbReference type="PANTHER" id="PTHR43067:SF3">
    <property type="entry name" value="MALTOSE ABC TRANSPORTER, ATP-BINDING PROTEIN"/>
    <property type="match status" value="1"/>
</dbReference>
<proteinExistence type="predicted"/>
<dbReference type="Proteomes" id="UP000000641">
    <property type="component" value="Chromosome"/>
</dbReference>
<evidence type="ECO:0000259" key="4">
    <source>
        <dbReference type="PROSITE" id="PS50893"/>
    </source>
</evidence>
<dbReference type="GO" id="GO:0015833">
    <property type="term" value="P:peptide transport"/>
    <property type="evidence" value="ECO:0007669"/>
    <property type="project" value="InterPro"/>
</dbReference>
<evidence type="ECO:0000313" key="6">
    <source>
        <dbReference type="Proteomes" id="UP000000641"/>
    </source>
</evidence>
<dbReference type="GO" id="GO:0016887">
    <property type="term" value="F:ATP hydrolysis activity"/>
    <property type="evidence" value="ECO:0007669"/>
    <property type="project" value="InterPro"/>
</dbReference>
<keyword evidence="6" id="KW-1185">Reference proteome</keyword>
<dbReference type="InterPro" id="IPR017871">
    <property type="entry name" value="ABC_transporter-like_CS"/>
</dbReference>
<evidence type="ECO:0000256" key="1">
    <source>
        <dbReference type="ARBA" id="ARBA00022448"/>
    </source>
</evidence>
<dbReference type="PANTHER" id="PTHR43067">
    <property type="entry name" value="OLIGOPEPTIDE/DIPEPTIDE ABC TRANSPORTER, ATPASE SUBUNIT"/>
    <property type="match status" value="1"/>
</dbReference>
<protein>
    <submittedName>
        <fullName evidence="5">Oligopeptide/dipeptide ABC transporter, ATPase subunit</fullName>
    </submittedName>
</protein>
<evidence type="ECO:0000256" key="2">
    <source>
        <dbReference type="ARBA" id="ARBA00022741"/>
    </source>
</evidence>
<dbReference type="eggNOG" id="arCOG00182">
    <property type="taxonomic scope" value="Archaea"/>
</dbReference>
<keyword evidence="3" id="KW-0067">ATP-binding</keyword>
<dbReference type="CDD" id="cd03257">
    <property type="entry name" value="ABC_NikE_OppD_transporters"/>
    <property type="match status" value="1"/>
</dbReference>
<dbReference type="Pfam" id="PF08352">
    <property type="entry name" value="oligo_HPY"/>
    <property type="match status" value="1"/>
</dbReference>
<dbReference type="Gene3D" id="3.40.50.300">
    <property type="entry name" value="P-loop containing nucleotide triphosphate hydrolases"/>
    <property type="match status" value="1"/>
</dbReference>
<dbReference type="AlphaFoldDB" id="A1S0U4"/>
<evidence type="ECO:0000256" key="3">
    <source>
        <dbReference type="ARBA" id="ARBA00022840"/>
    </source>
</evidence>
<dbReference type="GO" id="GO:0005524">
    <property type="term" value="F:ATP binding"/>
    <property type="evidence" value="ECO:0007669"/>
    <property type="project" value="UniProtKB-KW"/>
</dbReference>
<dbReference type="STRING" id="368408.Tpen_1679"/>
<dbReference type="EnsemblBacteria" id="ABL79074">
    <property type="protein sequence ID" value="ABL79074"/>
    <property type="gene ID" value="Tpen_1679"/>
</dbReference>
<sequence>MNTILQVRDARIYYAVKGTEVKAVDGVSFEVHEGEILGIVGESGSGKSTLLNSLVNVRPPMKYIGGDALFDGKNLYRMSKEEKKSVLGTRLTIIPQYALDALPPVFRIKQYLADFAKTHGLSESEIIKLARERLKEVSLSEKVLDMYPIELSGGMRQRVAIVIASLTSPRLLLGDEITSALDVVTQKGIMLNIRRFVDEGLIGSAVLVTHDISLIYQVADTIMVMYAGKVAEIAPAEEIAKKPLHPYTNMLISSLTKLGVKASQQRLSGIKGLPPSLANPPPGCRFAPRCPYAVGRCKSEEPPAKNVDGHLVACWLRGWD</sequence>
<dbReference type="InterPro" id="IPR013563">
    <property type="entry name" value="Oligopep_ABC_C"/>
</dbReference>
<gene>
    <name evidence="5" type="ordered locus">Tpen_1679</name>
</gene>
<reference evidence="6" key="1">
    <citation type="journal article" date="2008" name="J. Bacteriol.">
        <title>Genome sequence of Thermofilum pendens reveals an exceptional loss of biosynthetic pathways without genome reduction.</title>
        <authorList>
            <person name="Anderson I."/>
            <person name="Rodriguez J."/>
            <person name="Susanti D."/>
            <person name="Porat I."/>
            <person name="Reich C."/>
            <person name="Ulrich L.E."/>
            <person name="Elkins J.G."/>
            <person name="Mavromatis K."/>
            <person name="Lykidis A."/>
            <person name="Kim E."/>
            <person name="Thompson L.S."/>
            <person name="Nolan M."/>
            <person name="Land M."/>
            <person name="Copeland A."/>
            <person name="Lapidus A."/>
            <person name="Lucas S."/>
            <person name="Detter C."/>
            <person name="Zhulin I.B."/>
            <person name="Olsen G.J."/>
            <person name="Whitman W."/>
            <person name="Mukhopadhyay B."/>
            <person name="Bristow J."/>
            <person name="Kyrpides N."/>
        </authorList>
    </citation>
    <scope>NUCLEOTIDE SEQUENCE [LARGE SCALE GENOMIC DNA]</scope>
    <source>
        <strain evidence="6">DSM 2475 / Hrk 5</strain>
    </source>
</reference>
<dbReference type="NCBIfam" id="TIGR01727">
    <property type="entry name" value="oligo_HPY"/>
    <property type="match status" value="1"/>
</dbReference>
<dbReference type="HOGENOM" id="CLU_000604_1_23_2"/>
<dbReference type="KEGG" id="tpe:Tpen_1679"/>
<dbReference type="EMBL" id="CP000505">
    <property type="protein sequence ID" value="ABL79074.1"/>
    <property type="molecule type" value="Genomic_DNA"/>
</dbReference>